<dbReference type="GO" id="GO:0008718">
    <property type="term" value="F:D-amino-acid dehydrogenase activity"/>
    <property type="evidence" value="ECO:0007669"/>
    <property type="project" value="TreeGrafter"/>
</dbReference>
<keyword evidence="5" id="KW-1185">Reference proteome</keyword>
<gene>
    <name evidence="4" type="ORF">J2T57_003625</name>
</gene>
<evidence type="ECO:0000313" key="4">
    <source>
        <dbReference type="EMBL" id="MCP1676464.1"/>
    </source>
</evidence>
<dbReference type="GO" id="GO:0005886">
    <property type="term" value="C:plasma membrane"/>
    <property type="evidence" value="ECO:0007669"/>
    <property type="project" value="TreeGrafter"/>
</dbReference>
<dbReference type="SUPFAM" id="SSF54373">
    <property type="entry name" value="FAD-linked reductases, C-terminal domain"/>
    <property type="match status" value="1"/>
</dbReference>
<dbReference type="EMBL" id="JALJXV010000009">
    <property type="protein sequence ID" value="MCP1676464.1"/>
    <property type="molecule type" value="Genomic_DNA"/>
</dbReference>
<keyword evidence="2 4" id="KW-0560">Oxidoreductase</keyword>
<feature type="domain" description="FAD dependent oxidoreductase" evidence="3">
    <location>
        <begin position="2"/>
        <end position="400"/>
    </location>
</feature>
<dbReference type="InterPro" id="IPR036188">
    <property type="entry name" value="FAD/NAD-bd_sf"/>
</dbReference>
<dbReference type="AlphaFoldDB" id="A0AAE3G699"/>
<evidence type="ECO:0000256" key="1">
    <source>
        <dbReference type="ARBA" id="ARBA00009410"/>
    </source>
</evidence>
<organism evidence="4 5">
    <name type="scientific">Natronocella acetinitrilica</name>
    <dbReference type="NCBI Taxonomy" id="414046"/>
    <lineage>
        <taxon>Bacteria</taxon>
        <taxon>Pseudomonadati</taxon>
        <taxon>Pseudomonadota</taxon>
        <taxon>Gammaproteobacteria</taxon>
        <taxon>Chromatiales</taxon>
        <taxon>Ectothiorhodospiraceae</taxon>
        <taxon>Natronocella</taxon>
    </lineage>
</organism>
<dbReference type="Gene3D" id="3.30.9.10">
    <property type="entry name" value="D-Amino Acid Oxidase, subunit A, domain 2"/>
    <property type="match status" value="1"/>
</dbReference>
<dbReference type="Pfam" id="PF01266">
    <property type="entry name" value="DAO"/>
    <property type="match status" value="1"/>
</dbReference>
<protein>
    <submittedName>
        <fullName evidence="4">D-amino-acid dehydrogenase</fullName>
        <ecNumber evidence="4">1.4.99.-</ecNumber>
    </submittedName>
</protein>
<dbReference type="GO" id="GO:0005737">
    <property type="term" value="C:cytoplasm"/>
    <property type="evidence" value="ECO:0007669"/>
    <property type="project" value="TreeGrafter"/>
</dbReference>
<evidence type="ECO:0000256" key="2">
    <source>
        <dbReference type="ARBA" id="ARBA00023002"/>
    </source>
</evidence>
<reference evidence="4" key="1">
    <citation type="submission" date="2022-03" db="EMBL/GenBank/DDBJ databases">
        <title>Genomic Encyclopedia of Type Strains, Phase III (KMG-III): the genomes of soil and plant-associated and newly described type strains.</title>
        <authorList>
            <person name="Whitman W."/>
        </authorList>
    </citation>
    <scope>NUCLEOTIDE SEQUENCE</scope>
    <source>
        <strain evidence="4">ANL 6-2</strain>
    </source>
</reference>
<dbReference type="GO" id="GO:0055130">
    <property type="term" value="P:D-alanine catabolic process"/>
    <property type="evidence" value="ECO:0007669"/>
    <property type="project" value="TreeGrafter"/>
</dbReference>
<dbReference type="Proteomes" id="UP001205843">
    <property type="component" value="Unassembled WGS sequence"/>
</dbReference>
<name>A0AAE3G699_9GAMM</name>
<accession>A0AAE3G699</accession>
<dbReference type="SUPFAM" id="SSF51905">
    <property type="entry name" value="FAD/NAD(P)-binding domain"/>
    <property type="match status" value="1"/>
</dbReference>
<dbReference type="RefSeq" id="WP_253482668.1">
    <property type="nucleotide sequence ID" value="NZ_JALJXV010000009.1"/>
</dbReference>
<proteinExistence type="inferred from homology"/>
<comment type="caution">
    <text evidence="4">The sequence shown here is derived from an EMBL/GenBank/DDBJ whole genome shotgun (WGS) entry which is preliminary data.</text>
</comment>
<comment type="similarity">
    <text evidence="1">Belongs to the DadA oxidoreductase family.</text>
</comment>
<evidence type="ECO:0000259" key="3">
    <source>
        <dbReference type="Pfam" id="PF01266"/>
    </source>
</evidence>
<dbReference type="PANTHER" id="PTHR13847:SF280">
    <property type="entry name" value="D-AMINO ACID DEHYDROGENASE"/>
    <property type="match status" value="1"/>
</dbReference>
<sequence>MKVLVLGAGLTGTTTAYFLARAGCDVTVVDRASAPASEGSYANAGLIHASLVEPWNSPQAVLELLKSLATKDGTLLLNARELPNLMLWGIRFLYHGLSGPREANTRLNAGLAVYSQQMLAHIRDETGIEYDNTRHGMLKLFQSRARLETVLKTSRLLEPYGIPHEQLDVDEIIRREPLLEPTRDQLAGAVLYPNDERGCPRYFTRRLAAVAEDLGAQFIYDTRIDALHRKSDRIERVATSRGDMTADLILLAAGPEAAGLARKVGLRLPIRPVKGYSTTLPVTPDLPVPTLPLSDDARKLTINRLGDRLRISGTAEFAGYDRTVRQDRIRQVLDRACETLPALADHVYKADQEPWACLRPMTADGPALLGATPISNLYLNAGPGHLGWTMAAGSARLVADVMLGNKPALPMEGFSVQRYRY</sequence>
<dbReference type="InterPro" id="IPR006076">
    <property type="entry name" value="FAD-dep_OxRdtase"/>
</dbReference>
<dbReference type="PANTHER" id="PTHR13847">
    <property type="entry name" value="SARCOSINE DEHYDROGENASE-RELATED"/>
    <property type="match status" value="1"/>
</dbReference>
<dbReference type="EC" id="1.4.99.-" evidence="4"/>
<evidence type="ECO:0000313" key="5">
    <source>
        <dbReference type="Proteomes" id="UP001205843"/>
    </source>
</evidence>
<dbReference type="Gene3D" id="3.50.50.60">
    <property type="entry name" value="FAD/NAD(P)-binding domain"/>
    <property type="match status" value="2"/>
</dbReference>